<dbReference type="GO" id="GO:0008168">
    <property type="term" value="F:methyltransferase activity"/>
    <property type="evidence" value="ECO:0007669"/>
    <property type="project" value="UniProtKB-KW"/>
</dbReference>
<gene>
    <name evidence="9" type="ORF">R1flu_007233</name>
</gene>
<keyword evidence="4" id="KW-0808">Transferase</keyword>
<dbReference type="InterPro" id="IPR050078">
    <property type="entry name" value="Ribosomal_L11_MeTrfase_PrmA"/>
</dbReference>
<dbReference type="CDD" id="cd02440">
    <property type="entry name" value="AdoMet_MTases"/>
    <property type="match status" value="1"/>
</dbReference>
<organism evidence="9 10">
    <name type="scientific">Riccia fluitans</name>
    <dbReference type="NCBI Taxonomy" id="41844"/>
    <lineage>
        <taxon>Eukaryota</taxon>
        <taxon>Viridiplantae</taxon>
        <taxon>Streptophyta</taxon>
        <taxon>Embryophyta</taxon>
        <taxon>Marchantiophyta</taxon>
        <taxon>Marchantiopsida</taxon>
        <taxon>Marchantiidae</taxon>
        <taxon>Marchantiales</taxon>
        <taxon>Ricciaceae</taxon>
        <taxon>Riccia</taxon>
    </lineage>
</organism>
<keyword evidence="5" id="KW-0949">S-adenosyl-L-methionine</keyword>
<keyword evidence="2" id="KW-0963">Cytoplasm</keyword>
<keyword evidence="10" id="KW-1185">Reference proteome</keyword>
<dbReference type="PANTHER" id="PTHR43648:SF1">
    <property type="entry name" value="ELECTRON TRANSFER FLAVOPROTEIN BETA SUBUNIT LYSINE METHYLTRANSFERASE"/>
    <property type="match status" value="1"/>
</dbReference>
<dbReference type="SUPFAM" id="SSF53335">
    <property type="entry name" value="S-adenosyl-L-methionine-dependent methyltransferases"/>
    <property type="match status" value="1"/>
</dbReference>
<evidence type="ECO:0000313" key="9">
    <source>
        <dbReference type="EMBL" id="KAL2635754.1"/>
    </source>
</evidence>
<evidence type="ECO:0000256" key="4">
    <source>
        <dbReference type="ARBA" id="ARBA00022679"/>
    </source>
</evidence>
<dbReference type="Pfam" id="PF06325">
    <property type="entry name" value="PrmA"/>
    <property type="match status" value="1"/>
</dbReference>
<evidence type="ECO:0000256" key="1">
    <source>
        <dbReference type="ARBA" id="ARBA00009741"/>
    </source>
</evidence>
<sequence length="420" mass="45996">MIVARFQFEERHGILTPVYDGRPNFIKAEEVLVVASDYITQGSGLSVSDQEEVRLATLLSVRRGFCACTTVVDSSFEEESALVENKDSVIMQSVRIRCRGDIADGLVEALLCFGACSCSVEDAHYEDTNEQEIYSDGPVPWQSGGRQLWEASHITAIFPADLDVGESIAMASHSIGFNEMPHYVIELMEDQDWIDQLQGMFQPVEVAEGLWIIPKWSAPPDSMAVNVILDPGLAFGTGEHPTTRLCLQLLHQVVRGGERMLDYGTGSGILSIAALKMGASRAVGVDIDPMAITSARYNASLNDLEDDRLQVFLGSMGGADPVPSGAAYHPVYDNDMDESLDNKQTPDFDIVIANILFNPLVELSNRIANYARPGAFIGLSGILVEQVEQVQHTYACYLDNIQVTQDCGWACVSGTRRFSQ</sequence>
<evidence type="ECO:0000313" key="10">
    <source>
        <dbReference type="Proteomes" id="UP001605036"/>
    </source>
</evidence>
<dbReference type="InterPro" id="IPR029063">
    <property type="entry name" value="SAM-dependent_MTases_sf"/>
</dbReference>
<keyword evidence="3" id="KW-0489">Methyltransferase</keyword>
<evidence type="ECO:0000256" key="2">
    <source>
        <dbReference type="ARBA" id="ARBA00022490"/>
    </source>
</evidence>
<dbReference type="Gene3D" id="3.40.50.150">
    <property type="entry name" value="Vaccinia Virus protein VP39"/>
    <property type="match status" value="1"/>
</dbReference>
<evidence type="ECO:0000256" key="7">
    <source>
        <dbReference type="ARBA" id="ARBA00041867"/>
    </source>
</evidence>
<dbReference type="GO" id="GO:0032259">
    <property type="term" value="P:methylation"/>
    <property type="evidence" value="ECO:0007669"/>
    <property type="project" value="UniProtKB-KW"/>
</dbReference>
<evidence type="ECO:0000256" key="3">
    <source>
        <dbReference type="ARBA" id="ARBA00022603"/>
    </source>
</evidence>
<comment type="similarity">
    <text evidence="6">Belongs to the methyltransferase superfamily. ETFBKMT family.</text>
</comment>
<protein>
    <recommendedName>
        <fullName evidence="8">ETFB lysine methyltransferase</fullName>
    </recommendedName>
    <alternativeName>
        <fullName evidence="7">Protein N-lysine methyltransferase METTL20</fullName>
    </alternativeName>
</protein>
<dbReference type="PANTHER" id="PTHR43648">
    <property type="entry name" value="ELECTRON TRANSFER FLAVOPROTEIN BETA SUBUNIT LYSINE METHYLTRANSFERASE"/>
    <property type="match status" value="1"/>
</dbReference>
<dbReference type="InterPro" id="IPR004498">
    <property type="entry name" value="Ribosomal_PrmA_MeTrfase"/>
</dbReference>
<evidence type="ECO:0000256" key="6">
    <source>
        <dbReference type="ARBA" id="ARBA00037932"/>
    </source>
</evidence>
<comment type="similarity">
    <text evidence="1">Belongs to the methyltransferase superfamily. PrmA family.</text>
</comment>
<proteinExistence type="inferred from homology"/>
<comment type="caution">
    <text evidence="9">The sequence shown here is derived from an EMBL/GenBank/DDBJ whole genome shotgun (WGS) entry which is preliminary data.</text>
</comment>
<dbReference type="EMBL" id="JBHFFA010000003">
    <property type="protein sequence ID" value="KAL2635754.1"/>
    <property type="molecule type" value="Genomic_DNA"/>
</dbReference>
<dbReference type="Proteomes" id="UP001605036">
    <property type="component" value="Unassembled WGS sequence"/>
</dbReference>
<dbReference type="AlphaFoldDB" id="A0ABD1Z0Y2"/>
<dbReference type="HAMAP" id="MF_00735">
    <property type="entry name" value="Methyltr_PrmA"/>
    <property type="match status" value="1"/>
</dbReference>
<evidence type="ECO:0000256" key="5">
    <source>
        <dbReference type="ARBA" id="ARBA00022691"/>
    </source>
</evidence>
<name>A0ABD1Z0Y2_9MARC</name>
<evidence type="ECO:0000256" key="8">
    <source>
        <dbReference type="ARBA" id="ARBA00042266"/>
    </source>
</evidence>
<reference evidence="9 10" key="1">
    <citation type="submission" date="2024-09" db="EMBL/GenBank/DDBJ databases">
        <title>Chromosome-scale assembly of Riccia fluitans.</title>
        <authorList>
            <person name="Paukszto L."/>
            <person name="Sawicki J."/>
            <person name="Karawczyk K."/>
            <person name="Piernik-Szablinska J."/>
            <person name="Szczecinska M."/>
            <person name="Mazdziarz M."/>
        </authorList>
    </citation>
    <scope>NUCLEOTIDE SEQUENCE [LARGE SCALE GENOMIC DNA]</scope>
    <source>
        <strain evidence="9">Rf_01</strain>
        <tissue evidence="9">Aerial parts of the thallus</tissue>
    </source>
</reference>
<accession>A0ABD1Z0Y2</accession>